<dbReference type="OrthoDB" id="1858060at2759"/>
<protein>
    <submittedName>
        <fullName evidence="1">Uncharacterized protein</fullName>
    </submittedName>
</protein>
<evidence type="ECO:0000313" key="2">
    <source>
        <dbReference type="Proteomes" id="UP000639772"/>
    </source>
</evidence>
<gene>
    <name evidence="1" type="ORF">HPP92_010369</name>
</gene>
<comment type="caution">
    <text evidence="1">The sequence shown here is derived from an EMBL/GenBank/DDBJ whole genome shotgun (WGS) entry which is preliminary data.</text>
</comment>
<evidence type="ECO:0000313" key="1">
    <source>
        <dbReference type="EMBL" id="KAG0482285.1"/>
    </source>
</evidence>
<accession>A0A835QYV3</accession>
<proteinExistence type="predicted"/>
<sequence length="120" mass="13931">MKGEKKPYFKFFGYKHHGKETEQKKSSEKMWVSDQDKGQWVAEQDIDQKAAKFINKEHQRMSTKACTILNHPRDKKPQTGKENDKKALHGEVMACSYEDVQVMWSILDKAWSSKTGHGKS</sequence>
<organism evidence="1 2">
    <name type="scientific">Vanilla planifolia</name>
    <name type="common">Vanilla</name>
    <dbReference type="NCBI Taxonomy" id="51239"/>
    <lineage>
        <taxon>Eukaryota</taxon>
        <taxon>Viridiplantae</taxon>
        <taxon>Streptophyta</taxon>
        <taxon>Embryophyta</taxon>
        <taxon>Tracheophyta</taxon>
        <taxon>Spermatophyta</taxon>
        <taxon>Magnoliopsida</taxon>
        <taxon>Liliopsida</taxon>
        <taxon>Asparagales</taxon>
        <taxon>Orchidaceae</taxon>
        <taxon>Vanilloideae</taxon>
        <taxon>Vanilleae</taxon>
        <taxon>Vanilla</taxon>
    </lineage>
</organism>
<reference evidence="1 2" key="1">
    <citation type="journal article" date="2020" name="Nat. Food">
        <title>A phased Vanilla planifolia genome enables genetic improvement of flavour and production.</title>
        <authorList>
            <person name="Hasing T."/>
            <person name="Tang H."/>
            <person name="Brym M."/>
            <person name="Khazi F."/>
            <person name="Huang T."/>
            <person name="Chambers A.H."/>
        </authorList>
    </citation>
    <scope>NUCLEOTIDE SEQUENCE [LARGE SCALE GENOMIC DNA]</scope>
    <source>
        <tissue evidence="1">Leaf</tissue>
    </source>
</reference>
<dbReference type="PANTHER" id="PTHR33511">
    <property type="entry name" value="OS06G0632400 PROTEIN"/>
    <property type="match status" value="1"/>
</dbReference>
<dbReference type="AlphaFoldDB" id="A0A835QYV3"/>
<dbReference type="Proteomes" id="UP000639772">
    <property type="component" value="Unassembled WGS sequence"/>
</dbReference>
<dbReference type="EMBL" id="JADCNM010000005">
    <property type="protein sequence ID" value="KAG0482285.1"/>
    <property type="molecule type" value="Genomic_DNA"/>
</dbReference>
<name>A0A835QYV3_VANPL</name>